<dbReference type="InterPro" id="IPR047501">
    <property type="entry name" value="DD_CATIP"/>
</dbReference>
<proteinExistence type="predicted"/>
<name>A0A813J339_POLGL</name>
<dbReference type="CDD" id="cd22973">
    <property type="entry name" value="DD_CATIP"/>
    <property type="match status" value="1"/>
</dbReference>
<dbReference type="EMBL" id="CAJNNW010027160">
    <property type="protein sequence ID" value="CAE8689925.1"/>
    <property type="molecule type" value="Genomic_DNA"/>
</dbReference>
<organism evidence="4 6">
    <name type="scientific">Polarella glacialis</name>
    <name type="common">Dinoflagellate</name>
    <dbReference type="NCBI Taxonomy" id="89957"/>
    <lineage>
        <taxon>Eukaryota</taxon>
        <taxon>Sar</taxon>
        <taxon>Alveolata</taxon>
        <taxon>Dinophyceae</taxon>
        <taxon>Suessiales</taxon>
        <taxon>Suessiaceae</taxon>
        <taxon>Polarella</taxon>
    </lineage>
</organism>
<dbReference type="EMBL" id="CAJNNV010033152">
    <property type="protein sequence ID" value="CAE8642343.1"/>
    <property type="molecule type" value="Genomic_DNA"/>
</dbReference>
<dbReference type="Pfam" id="PF02197">
    <property type="entry name" value="RIIa"/>
    <property type="match status" value="1"/>
</dbReference>
<dbReference type="EMBL" id="CAJNNW010017626">
    <property type="protein sequence ID" value="CAE8661265.1"/>
    <property type="molecule type" value="Genomic_DNA"/>
</dbReference>
<reference evidence="4" key="1">
    <citation type="submission" date="2021-02" db="EMBL/GenBank/DDBJ databases">
        <authorList>
            <person name="Dougan E. K."/>
            <person name="Rhodes N."/>
            <person name="Thang M."/>
            <person name="Chan C."/>
        </authorList>
    </citation>
    <scope>NUCLEOTIDE SEQUENCE</scope>
</reference>
<evidence type="ECO:0000313" key="7">
    <source>
        <dbReference type="Proteomes" id="UP000654075"/>
    </source>
</evidence>
<dbReference type="SUPFAM" id="SSF47391">
    <property type="entry name" value="Dimerization-anchoring domain of cAMP-dependent PK regulatory subunit"/>
    <property type="match status" value="1"/>
</dbReference>
<dbReference type="Gene3D" id="1.20.890.10">
    <property type="entry name" value="cAMP-dependent protein kinase regulatory subunit, dimerization-anchoring domain"/>
    <property type="match status" value="1"/>
</dbReference>
<dbReference type="Proteomes" id="UP000654075">
    <property type="component" value="Unassembled WGS sequence"/>
</dbReference>
<dbReference type="EMBL" id="CAJNNV010025370">
    <property type="protein sequence ID" value="CAE8614139.1"/>
    <property type="molecule type" value="Genomic_DNA"/>
</dbReference>
<evidence type="ECO:0000313" key="4">
    <source>
        <dbReference type="EMBL" id="CAE8661265.1"/>
    </source>
</evidence>
<evidence type="ECO:0000313" key="6">
    <source>
        <dbReference type="Proteomes" id="UP000626109"/>
    </source>
</evidence>
<protein>
    <recommendedName>
        <fullName evidence="1">RIIa domain-containing protein</fullName>
    </recommendedName>
</protein>
<dbReference type="AlphaFoldDB" id="A0A813J339"/>
<evidence type="ECO:0000259" key="1">
    <source>
        <dbReference type="Pfam" id="PF02197"/>
    </source>
</evidence>
<dbReference type="PANTHER" id="PTHR15505">
    <property type="entry name" value="RIIA DOMAIN-CONTAINING PROTEIN 1"/>
    <property type="match status" value="1"/>
</dbReference>
<evidence type="ECO:0000313" key="2">
    <source>
        <dbReference type="EMBL" id="CAE8614139.1"/>
    </source>
</evidence>
<feature type="domain" description="RIIa" evidence="1">
    <location>
        <begin position="40"/>
        <end position="68"/>
    </location>
</feature>
<keyword evidence="7" id="KW-1185">Reference proteome</keyword>
<gene>
    <name evidence="2" type="ORF">PGLA1383_LOCUS31872</name>
    <name evidence="3" type="ORF">PGLA1383_LOCUS56845</name>
    <name evidence="4" type="ORF">PGLA2088_LOCUS14444</name>
    <name evidence="5" type="ORF">PGLA2088_LOCUS26701</name>
</gene>
<feature type="non-terminal residue" evidence="4">
    <location>
        <position position="88"/>
    </location>
</feature>
<dbReference type="Proteomes" id="UP000626109">
    <property type="component" value="Unassembled WGS sequence"/>
</dbReference>
<accession>A0A813J339</accession>
<dbReference type="OMA" id="FQYANEY"/>
<evidence type="ECO:0000313" key="3">
    <source>
        <dbReference type="EMBL" id="CAE8642343.1"/>
    </source>
</evidence>
<dbReference type="PANTHER" id="PTHR15505:SF4">
    <property type="entry name" value="RIIA DOMAIN-CONTAINING PROTEIN 1"/>
    <property type="match status" value="1"/>
</dbReference>
<dbReference type="OrthoDB" id="6334211at2759"/>
<evidence type="ECO:0000313" key="5">
    <source>
        <dbReference type="EMBL" id="CAE8689925.1"/>
    </source>
</evidence>
<dbReference type="InterPro" id="IPR003117">
    <property type="entry name" value="cAMP_dep_PK_reg_su_I/II_a/b"/>
</dbReference>
<comment type="caution">
    <text evidence="4">The sequence shown here is derived from an EMBL/GenBank/DDBJ whole genome shotgun (WGS) entry which is preliminary data.</text>
</comment>
<sequence>PAELLQGLTMLKDPEQQEKLELREEELRQEHTTYLEQHPELRQVLNDFMSSVLLHRPEQAFDFARDYFGAFKQPAEGQEASAPGSSSS</sequence>